<dbReference type="SUPFAM" id="SSF47459">
    <property type="entry name" value="HLH, helix-loop-helix DNA-binding domain"/>
    <property type="match status" value="1"/>
</dbReference>
<proteinExistence type="predicted"/>
<dbReference type="InterPro" id="IPR052207">
    <property type="entry name" value="Max-like/E-box_TFs"/>
</dbReference>
<dbReference type="InterPro" id="IPR036638">
    <property type="entry name" value="HLH_DNA-bd_sf"/>
</dbReference>
<dbReference type="PANTHER" id="PTHR15741">
    <property type="entry name" value="BASIC HELIX-LOOP-HELIX ZIP TRANSCRIPTION FACTOR"/>
    <property type="match status" value="1"/>
</dbReference>
<evidence type="ECO:0000256" key="2">
    <source>
        <dbReference type="ARBA" id="ARBA00023015"/>
    </source>
</evidence>
<dbReference type="STRING" id="91626.A0A0C9MQC2"/>
<gene>
    <name evidence="8" type="ORF">MAM1_0093d04968</name>
</gene>
<dbReference type="GO" id="GO:0005634">
    <property type="term" value="C:nucleus"/>
    <property type="evidence" value="ECO:0007669"/>
    <property type="project" value="UniProtKB-SubCell"/>
</dbReference>
<dbReference type="GO" id="GO:0000978">
    <property type="term" value="F:RNA polymerase II cis-regulatory region sequence-specific DNA binding"/>
    <property type="evidence" value="ECO:0007669"/>
    <property type="project" value="TreeGrafter"/>
</dbReference>
<sequence length="291" mass="33205">MTKDQGMNYLDYTLTDYVIPQQQQQQHQPSLNADFKAGISLIYPQQQQQQPLQQSDQMANYANILLPQSPDTYQCDDNNSYCTSPSSILSTASNHLQQQFPSPSPSPYQHASDSNASLTNVVAMDAVTMDTNNFYPSFLPFDTPSVESSCANVDDFIMTHTNNNNNSNNSNNNMGNHIGKKRKLDKIEKDDKLNNSEIKRQIHIQSEQKRRAQIKDGFEDLRNELPSCLNKKMSKVALLHRTVQHIQHLKNTQMTILTELERLVGENDQLRKFQENVLQKQQQSMYSTSSS</sequence>
<keyword evidence="3" id="KW-0238">DNA-binding</keyword>
<comment type="subcellular location">
    <subcellularLocation>
        <location evidence="1">Nucleus</location>
    </subcellularLocation>
</comment>
<feature type="domain" description="BHLH" evidence="7">
    <location>
        <begin position="198"/>
        <end position="249"/>
    </location>
</feature>
<protein>
    <recommendedName>
        <fullName evidence="7">BHLH domain-containing protein</fullName>
    </recommendedName>
</protein>
<evidence type="ECO:0000256" key="3">
    <source>
        <dbReference type="ARBA" id="ARBA00023125"/>
    </source>
</evidence>
<dbReference type="Gene3D" id="4.10.280.10">
    <property type="entry name" value="Helix-loop-helix DNA-binding domain"/>
    <property type="match status" value="1"/>
</dbReference>
<dbReference type="Proteomes" id="UP000053815">
    <property type="component" value="Unassembled WGS sequence"/>
</dbReference>
<dbReference type="OrthoDB" id="5778525at2759"/>
<evidence type="ECO:0000256" key="1">
    <source>
        <dbReference type="ARBA" id="ARBA00004123"/>
    </source>
</evidence>
<keyword evidence="2" id="KW-0805">Transcription regulation</keyword>
<reference evidence="8" key="1">
    <citation type="submission" date="2014-09" db="EMBL/GenBank/DDBJ databases">
        <title>Draft genome sequence of an oleaginous Mucoromycotina fungus Mucor ambiguus NBRC6742.</title>
        <authorList>
            <person name="Takeda I."/>
            <person name="Yamane N."/>
            <person name="Morita T."/>
            <person name="Tamano K."/>
            <person name="Machida M."/>
            <person name="Baker S."/>
            <person name="Koike H."/>
        </authorList>
    </citation>
    <scope>NUCLEOTIDE SEQUENCE</scope>
    <source>
        <strain evidence="8">NBRC 6742</strain>
    </source>
</reference>
<keyword evidence="9" id="KW-1185">Reference proteome</keyword>
<evidence type="ECO:0000313" key="9">
    <source>
        <dbReference type="Proteomes" id="UP000053815"/>
    </source>
</evidence>
<accession>A0A0C9MQC2</accession>
<dbReference type="PROSITE" id="PS50888">
    <property type="entry name" value="BHLH"/>
    <property type="match status" value="1"/>
</dbReference>
<dbReference type="EMBL" id="DF836382">
    <property type="protein sequence ID" value="GAN05497.1"/>
    <property type="molecule type" value="Genomic_DNA"/>
</dbReference>
<dbReference type="SMART" id="SM00353">
    <property type="entry name" value="HLH"/>
    <property type="match status" value="1"/>
</dbReference>
<keyword evidence="4" id="KW-0804">Transcription</keyword>
<dbReference type="InterPro" id="IPR011598">
    <property type="entry name" value="bHLH_dom"/>
</dbReference>
<dbReference type="PANTHER" id="PTHR15741:SF27">
    <property type="entry name" value="TRANSCRIPTION FACTOR AP-4"/>
    <property type="match status" value="1"/>
</dbReference>
<dbReference type="Pfam" id="PF00010">
    <property type="entry name" value="HLH"/>
    <property type="match status" value="1"/>
</dbReference>
<name>A0A0C9MQC2_9FUNG</name>
<evidence type="ECO:0000313" key="8">
    <source>
        <dbReference type="EMBL" id="GAN05497.1"/>
    </source>
</evidence>
<evidence type="ECO:0000259" key="7">
    <source>
        <dbReference type="PROSITE" id="PS50888"/>
    </source>
</evidence>
<dbReference type="GO" id="GO:0046983">
    <property type="term" value="F:protein dimerization activity"/>
    <property type="evidence" value="ECO:0007669"/>
    <property type="project" value="InterPro"/>
</dbReference>
<dbReference type="GO" id="GO:0000981">
    <property type="term" value="F:DNA-binding transcription factor activity, RNA polymerase II-specific"/>
    <property type="evidence" value="ECO:0007669"/>
    <property type="project" value="TreeGrafter"/>
</dbReference>
<dbReference type="CDD" id="cd11405">
    <property type="entry name" value="bHLHzip_MLXIP_like"/>
    <property type="match status" value="1"/>
</dbReference>
<dbReference type="AlphaFoldDB" id="A0A0C9MQC2"/>
<feature type="region of interest" description="Disordered" evidence="6">
    <location>
        <begin position="93"/>
        <end position="113"/>
    </location>
</feature>
<evidence type="ECO:0000256" key="4">
    <source>
        <dbReference type="ARBA" id="ARBA00023163"/>
    </source>
</evidence>
<evidence type="ECO:0000256" key="5">
    <source>
        <dbReference type="ARBA" id="ARBA00023242"/>
    </source>
</evidence>
<organism evidence="8">
    <name type="scientific">Mucor ambiguus</name>
    <dbReference type="NCBI Taxonomy" id="91626"/>
    <lineage>
        <taxon>Eukaryota</taxon>
        <taxon>Fungi</taxon>
        <taxon>Fungi incertae sedis</taxon>
        <taxon>Mucoromycota</taxon>
        <taxon>Mucoromycotina</taxon>
        <taxon>Mucoromycetes</taxon>
        <taxon>Mucorales</taxon>
        <taxon>Mucorineae</taxon>
        <taxon>Mucoraceae</taxon>
        <taxon>Mucor</taxon>
    </lineage>
</organism>
<evidence type="ECO:0000256" key="6">
    <source>
        <dbReference type="SAM" id="MobiDB-lite"/>
    </source>
</evidence>
<keyword evidence="5" id="KW-0539">Nucleus</keyword>